<gene>
    <name evidence="3" type="ORF">K493DRAFT_297072</name>
</gene>
<comment type="caution">
    <text evidence="3">The sequence shown here is derived from an EMBL/GenBank/DDBJ whole genome shotgun (WGS) entry which is preliminary data.</text>
</comment>
<proteinExistence type="predicted"/>
<evidence type="ECO:0000313" key="4">
    <source>
        <dbReference type="Proteomes" id="UP000193498"/>
    </source>
</evidence>
<feature type="region of interest" description="Disordered" evidence="1">
    <location>
        <begin position="252"/>
        <end position="273"/>
    </location>
</feature>
<keyword evidence="2" id="KW-0812">Transmembrane</keyword>
<evidence type="ECO:0000313" key="3">
    <source>
        <dbReference type="EMBL" id="ORY04219.1"/>
    </source>
</evidence>
<dbReference type="Proteomes" id="UP000193498">
    <property type="component" value="Unassembled WGS sequence"/>
</dbReference>
<evidence type="ECO:0000256" key="1">
    <source>
        <dbReference type="SAM" id="MobiDB-lite"/>
    </source>
</evidence>
<feature type="compositionally biased region" description="Basic and acidic residues" evidence="1">
    <location>
        <begin position="262"/>
        <end position="273"/>
    </location>
</feature>
<feature type="compositionally biased region" description="Acidic residues" evidence="1">
    <location>
        <begin position="252"/>
        <end position="261"/>
    </location>
</feature>
<feature type="transmembrane region" description="Helical" evidence="2">
    <location>
        <begin position="188"/>
        <end position="210"/>
    </location>
</feature>
<evidence type="ECO:0000256" key="2">
    <source>
        <dbReference type="SAM" id="Phobius"/>
    </source>
</evidence>
<keyword evidence="2" id="KW-0472">Membrane</keyword>
<accession>A0A1Y1Z1Y3</accession>
<keyword evidence="4" id="KW-1185">Reference proteome</keyword>
<protein>
    <submittedName>
        <fullName evidence="3">Uncharacterized protein</fullName>
    </submittedName>
</protein>
<reference evidence="3 4" key="1">
    <citation type="submission" date="2016-07" db="EMBL/GenBank/DDBJ databases">
        <title>Pervasive Adenine N6-methylation of Active Genes in Fungi.</title>
        <authorList>
            <consortium name="DOE Joint Genome Institute"/>
            <person name="Mondo S.J."/>
            <person name="Dannebaum R.O."/>
            <person name="Kuo R.C."/>
            <person name="Labutti K."/>
            <person name="Haridas S."/>
            <person name="Kuo A."/>
            <person name="Salamov A."/>
            <person name="Ahrendt S.R."/>
            <person name="Lipzen A."/>
            <person name="Sullivan W."/>
            <person name="Andreopoulos W.B."/>
            <person name="Clum A."/>
            <person name="Lindquist E."/>
            <person name="Daum C."/>
            <person name="Ramamoorthy G.K."/>
            <person name="Gryganskyi A."/>
            <person name="Culley D."/>
            <person name="Magnuson J.K."/>
            <person name="James T.Y."/>
            <person name="O'Malley M.A."/>
            <person name="Stajich J.E."/>
            <person name="Spatafora J.W."/>
            <person name="Visel A."/>
            <person name="Grigoriev I.V."/>
        </authorList>
    </citation>
    <scope>NUCLEOTIDE SEQUENCE [LARGE SCALE GENOMIC DNA]</scope>
    <source>
        <strain evidence="3 4">CBS 931.73</strain>
    </source>
</reference>
<dbReference type="OrthoDB" id="5585512at2759"/>
<name>A0A1Y1Z1Y3_9FUNG</name>
<keyword evidence="2" id="KW-1133">Transmembrane helix</keyword>
<dbReference type="InParanoid" id="A0A1Y1Z1Y3"/>
<sequence>MCQDVGYDTIINNTAVAEDKIKGSCMEGYASADAKCFLAIRDMLCASAYRKCDPITRAIYPACPLVMLVAQNPHSESPRLMFLCKNSVTYLDKSVLEKNLDSQAFHNSSDCFAYSSQYPLSGKNPSPSKNEKSTGNDSAPLVLSQDDLELKKPMPDNPLSLPLISGPSQSRVDGEHVKLGDDSRNHTWLLAFLVIAVVGGVGAVGLALFLRTLRQRKLRYKQVWGPTEDPEMKTTTAAVYQARMSREIFVLEDSDESDLEPEVEHKEKRMDGP</sequence>
<dbReference type="EMBL" id="MCFE01000037">
    <property type="protein sequence ID" value="ORY04219.1"/>
    <property type="molecule type" value="Genomic_DNA"/>
</dbReference>
<organism evidence="3 4">
    <name type="scientific">Basidiobolus meristosporus CBS 931.73</name>
    <dbReference type="NCBI Taxonomy" id="1314790"/>
    <lineage>
        <taxon>Eukaryota</taxon>
        <taxon>Fungi</taxon>
        <taxon>Fungi incertae sedis</taxon>
        <taxon>Zoopagomycota</taxon>
        <taxon>Entomophthoromycotina</taxon>
        <taxon>Basidiobolomycetes</taxon>
        <taxon>Basidiobolales</taxon>
        <taxon>Basidiobolaceae</taxon>
        <taxon>Basidiobolus</taxon>
    </lineage>
</organism>
<dbReference type="AlphaFoldDB" id="A0A1Y1Z1Y3"/>